<dbReference type="GO" id="GO:0032298">
    <property type="term" value="P:positive regulation of DNA-templated DNA replication initiation"/>
    <property type="evidence" value="ECO:0007669"/>
    <property type="project" value="TreeGrafter"/>
</dbReference>
<dbReference type="InterPro" id="IPR036768">
    <property type="entry name" value="PolIII_chi_sf"/>
</dbReference>
<dbReference type="Gene3D" id="3.40.50.10110">
    <property type="entry name" value="DNA polymerase III subunit chi"/>
    <property type="match status" value="1"/>
</dbReference>
<keyword evidence="2" id="KW-1185">Reference proteome</keyword>
<gene>
    <name evidence="1" type="ORF">C7I55_22700</name>
</gene>
<proteinExistence type="predicted"/>
<dbReference type="EMBL" id="PXYI01000009">
    <property type="protein sequence ID" value="PSJ37329.1"/>
    <property type="molecule type" value="Genomic_DNA"/>
</dbReference>
<dbReference type="PANTHER" id="PTHR38767:SF1">
    <property type="entry name" value="DNA POLYMERASE III SUBUNIT CHI"/>
    <property type="match status" value="1"/>
</dbReference>
<dbReference type="Proteomes" id="UP000241167">
    <property type="component" value="Unassembled WGS sequence"/>
</dbReference>
<dbReference type="PANTHER" id="PTHR38767">
    <property type="entry name" value="DNA POLYMERASE III SUBUNIT CHI"/>
    <property type="match status" value="1"/>
</dbReference>
<comment type="caution">
    <text evidence="1">The sequence shown here is derived from an EMBL/GenBank/DDBJ whole genome shotgun (WGS) entry which is preliminary data.</text>
</comment>
<dbReference type="GO" id="GO:0006260">
    <property type="term" value="P:DNA replication"/>
    <property type="evidence" value="ECO:0007669"/>
    <property type="project" value="InterPro"/>
</dbReference>
<reference evidence="1 2" key="1">
    <citation type="submission" date="2018-03" db="EMBL/GenBank/DDBJ databases">
        <title>The draft genome of Sphingosinicella sp. GL-C-18.</title>
        <authorList>
            <person name="Liu L."/>
            <person name="Li L."/>
            <person name="Liang L."/>
            <person name="Zhang X."/>
            <person name="Wang T."/>
        </authorList>
    </citation>
    <scope>NUCLEOTIDE SEQUENCE [LARGE SCALE GENOMIC DNA]</scope>
    <source>
        <strain evidence="1 2">GL-C-18</strain>
    </source>
</reference>
<evidence type="ECO:0000313" key="1">
    <source>
        <dbReference type="EMBL" id="PSJ37329.1"/>
    </source>
</evidence>
<organism evidence="1 2">
    <name type="scientific">Allosphingosinicella deserti</name>
    <dbReference type="NCBI Taxonomy" id="2116704"/>
    <lineage>
        <taxon>Bacteria</taxon>
        <taxon>Pseudomonadati</taxon>
        <taxon>Pseudomonadota</taxon>
        <taxon>Alphaproteobacteria</taxon>
        <taxon>Sphingomonadales</taxon>
        <taxon>Sphingomonadaceae</taxon>
        <taxon>Allosphingosinicella</taxon>
    </lineage>
</organism>
<dbReference type="GO" id="GO:0003677">
    <property type="term" value="F:DNA binding"/>
    <property type="evidence" value="ECO:0007669"/>
    <property type="project" value="InterPro"/>
</dbReference>
<dbReference type="AlphaFoldDB" id="A0A2P7QH94"/>
<accession>A0A2P7QH94</accession>
<sequence length="142" mass="16157">MVVNFYHLTQAPLERILPSICERLLADGARILVVAEEEHLARIDEQLWTYSKDSFLPHGRTRPESQPILLSTEPTAANGATAVALADGLWREEALDFERAYYFFDSDGLDGARVAWRGLRGREGVEPRYWKQDENGKWVQGP</sequence>
<dbReference type="GO" id="GO:0003887">
    <property type="term" value="F:DNA-directed DNA polymerase activity"/>
    <property type="evidence" value="ECO:0007669"/>
    <property type="project" value="InterPro"/>
</dbReference>
<dbReference type="Pfam" id="PF04364">
    <property type="entry name" value="DNA_pol3_chi"/>
    <property type="match status" value="1"/>
</dbReference>
<evidence type="ECO:0000313" key="2">
    <source>
        <dbReference type="Proteomes" id="UP000241167"/>
    </source>
</evidence>
<dbReference type="OrthoDB" id="9795973at2"/>
<dbReference type="RefSeq" id="WP_106515321.1">
    <property type="nucleotide sequence ID" value="NZ_PXYI01000009.1"/>
</dbReference>
<name>A0A2P7QH94_9SPHN</name>
<protein>
    <submittedName>
        <fullName evidence="1">DNA polymerase III subunit chi</fullName>
    </submittedName>
</protein>
<dbReference type="InterPro" id="IPR007459">
    <property type="entry name" value="DNA_pol3_chi"/>
</dbReference>
<dbReference type="SUPFAM" id="SSF102400">
    <property type="entry name" value="DNA polymerase III chi subunit"/>
    <property type="match status" value="1"/>
</dbReference>